<evidence type="ECO:0000256" key="5">
    <source>
        <dbReference type="ARBA" id="ARBA00022651"/>
    </source>
</evidence>
<keyword evidence="6 11" id="KW-0732">Signal</keyword>
<dbReference type="PANTHER" id="PTHR40631">
    <property type="entry name" value="ALPHA-L-ARABINOFURANOSIDASE AXHA-2-RELATED"/>
    <property type="match status" value="1"/>
</dbReference>
<dbReference type="Gene3D" id="2.115.10.20">
    <property type="entry name" value="Glycosyl hydrolase domain, family 43"/>
    <property type="match status" value="1"/>
</dbReference>
<gene>
    <name evidence="13" type="ORF">LTR77_003658</name>
</gene>
<keyword evidence="7 11" id="KW-0378">Hydrolase</keyword>
<organism evidence="13 14">
    <name type="scientific">Saxophila tyrrhenica</name>
    <dbReference type="NCBI Taxonomy" id="1690608"/>
    <lineage>
        <taxon>Eukaryota</taxon>
        <taxon>Fungi</taxon>
        <taxon>Dikarya</taxon>
        <taxon>Ascomycota</taxon>
        <taxon>Pezizomycotina</taxon>
        <taxon>Dothideomycetes</taxon>
        <taxon>Dothideomycetidae</taxon>
        <taxon>Mycosphaerellales</taxon>
        <taxon>Extremaceae</taxon>
        <taxon>Saxophila</taxon>
    </lineage>
</organism>
<dbReference type="RefSeq" id="XP_064660865.1">
    <property type="nucleotide sequence ID" value="XM_064800914.1"/>
</dbReference>
<evidence type="ECO:0000256" key="3">
    <source>
        <dbReference type="ARBA" id="ARBA00007396"/>
    </source>
</evidence>
<evidence type="ECO:0000256" key="8">
    <source>
        <dbReference type="ARBA" id="ARBA00023277"/>
    </source>
</evidence>
<comment type="similarity">
    <text evidence="3 11">Belongs to the glycosyl hydrolase 62 family.</text>
</comment>
<dbReference type="GO" id="GO:0005576">
    <property type="term" value="C:extracellular region"/>
    <property type="evidence" value="ECO:0007669"/>
    <property type="project" value="UniProtKB-SubCell"/>
</dbReference>
<evidence type="ECO:0000256" key="4">
    <source>
        <dbReference type="ARBA" id="ARBA00022525"/>
    </source>
</evidence>
<keyword evidence="4 11" id="KW-0964">Secreted</keyword>
<evidence type="ECO:0000256" key="12">
    <source>
        <dbReference type="SAM" id="SignalP"/>
    </source>
</evidence>
<dbReference type="GO" id="GO:0046556">
    <property type="term" value="F:alpha-L-arabinofuranosidase activity"/>
    <property type="evidence" value="ECO:0007669"/>
    <property type="project" value="UniProtKB-UniRule"/>
</dbReference>
<name>A0AAV9PHP3_9PEZI</name>
<dbReference type="GO" id="GO:0046373">
    <property type="term" value="P:L-arabinose metabolic process"/>
    <property type="evidence" value="ECO:0007669"/>
    <property type="project" value="UniProtKB-UniRule"/>
</dbReference>
<evidence type="ECO:0000256" key="2">
    <source>
        <dbReference type="ARBA" id="ARBA00004613"/>
    </source>
</evidence>
<feature type="chain" id="PRO_5043440698" description="Alpha-L-arabinofuranosidase" evidence="12">
    <location>
        <begin position="21"/>
        <end position="387"/>
    </location>
</feature>
<protein>
    <recommendedName>
        <fullName evidence="11">Alpha-L-arabinofuranosidase</fullName>
        <ecNumber evidence="11">3.2.1.55</ecNumber>
    </recommendedName>
</protein>
<feature type="signal peptide" evidence="12">
    <location>
        <begin position="1"/>
        <end position="20"/>
    </location>
</feature>
<evidence type="ECO:0000256" key="9">
    <source>
        <dbReference type="ARBA" id="ARBA00023295"/>
    </source>
</evidence>
<dbReference type="InterPro" id="IPR023296">
    <property type="entry name" value="Glyco_hydro_beta-prop_sf"/>
</dbReference>
<dbReference type="GeneID" id="89925004"/>
<comment type="catalytic activity">
    <reaction evidence="1 11">
        <text>Hydrolysis of terminal non-reducing alpha-L-arabinofuranoside residues in alpha-L-arabinosides.</text>
        <dbReference type="EC" id="3.2.1.55"/>
    </reaction>
</comment>
<dbReference type="GO" id="GO:0045493">
    <property type="term" value="P:xylan catabolic process"/>
    <property type="evidence" value="ECO:0007669"/>
    <property type="project" value="UniProtKB-UniRule"/>
</dbReference>
<evidence type="ECO:0000256" key="6">
    <source>
        <dbReference type="ARBA" id="ARBA00022729"/>
    </source>
</evidence>
<evidence type="ECO:0000313" key="14">
    <source>
        <dbReference type="Proteomes" id="UP001337655"/>
    </source>
</evidence>
<keyword evidence="8" id="KW-0119">Carbohydrate metabolism</keyword>
<evidence type="ECO:0000256" key="11">
    <source>
        <dbReference type="RuleBase" id="RU368117"/>
    </source>
</evidence>
<comment type="caution">
    <text evidence="13">The sequence shown here is derived from an EMBL/GenBank/DDBJ whole genome shotgun (WGS) entry which is preliminary data.</text>
</comment>
<evidence type="ECO:0000256" key="1">
    <source>
        <dbReference type="ARBA" id="ARBA00001462"/>
    </source>
</evidence>
<dbReference type="AlphaFoldDB" id="A0AAV9PHP3"/>
<proteinExistence type="inferred from homology"/>
<keyword evidence="9 11" id="KW-0326">Glycosidase</keyword>
<accession>A0AAV9PHP3</accession>
<keyword evidence="10" id="KW-0624">Polysaccharide degradation</keyword>
<evidence type="ECO:0000256" key="7">
    <source>
        <dbReference type="ARBA" id="ARBA00022801"/>
    </source>
</evidence>
<dbReference type="Proteomes" id="UP001337655">
    <property type="component" value="Unassembled WGS sequence"/>
</dbReference>
<evidence type="ECO:0000256" key="10">
    <source>
        <dbReference type="ARBA" id="ARBA00023326"/>
    </source>
</evidence>
<sequence>MKSSTIVSLLTPGIALLASGRLVPRQICSELPANPEPVSGSPSSASSASSAPSSIAAPAAASSATSAPSSSGVPTSSAPATGGSCALPSSYQWTDFGGPLAEPANGWVSLKDFTDSIVDGKHVVYASYHDDANYGSMAFSPFSDWSAMADATQTATTGFSAVAPTLFYFEPQDTWILAYQWGATAFSYRTSSDPTDPSGWSSESPLFSGTISGSNTGPIDQTVIGDDENMYLFFAGDNGKIYRASMPIDSFPGDFGTSAEEILSDTSNNIFEAVQVYTVQGQSQYLMIIEAIGSQGRYFRSFTASSLDGEWTVQAGSEDAPFAGKANSGATWTNDISHGALVVAANDQTMPIDPCNLSFLYQGKDPSASTSDYDLQPYRPGLLTLAN</sequence>
<reference evidence="13 14" key="1">
    <citation type="submission" date="2023-08" db="EMBL/GenBank/DDBJ databases">
        <title>Black Yeasts Isolated from many extreme environments.</title>
        <authorList>
            <person name="Coleine C."/>
            <person name="Stajich J.E."/>
            <person name="Selbmann L."/>
        </authorList>
    </citation>
    <scope>NUCLEOTIDE SEQUENCE [LARGE SCALE GENOMIC DNA]</scope>
    <source>
        <strain evidence="13 14">CCFEE 5935</strain>
    </source>
</reference>
<dbReference type="CDD" id="cd08987">
    <property type="entry name" value="GH62"/>
    <property type="match status" value="1"/>
</dbReference>
<dbReference type="SUPFAM" id="SSF75005">
    <property type="entry name" value="Arabinanase/levansucrase/invertase"/>
    <property type="match status" value="1"/>
</dbReference>
<dbReference type="EC" id="3.2.1.55" evidence="11"/>
<dbReference type="Pfam" id="PF03664">
    <property type="entry name" value="Glyco_hydro_62"/>
    <property type="match status" value="1"/>
</dbReference>
<keyword evidence="5" id="KW-0858">Xylan degradation</keyword>
<dbReference type="InterPro" id="IPR005193">
    <property type="entry name" value="GH62_arabinosidase"/>
</dbReference>
<evidence type="ECO:0000313" key="13">
    <source>
        <dbReference type="EMBL" id="KAK5172021.1"/>
    </source>
</evidence>
<dbReference type="EMBL" id="JAVRRT010000005">
    <property type="protein sequence ID" value="KAK5172021.1"/>
    <property type="molecule type" value="Genomic_DNA"/>
</dbReference>
<comment type="function">
    <text evidence="11">Alpha-L-arabinofuranosidase involved in the hydrolysis of xylan, a major structural heterogeneous polysaccharide found in plant biomass representing the second most abundant polysaccharide in the biosphere, after cellulose.</text>
</comment>
<dbReference type="PANTHER" id="PTHR40631:SF1">
    <property type="entry name" value="ALPHA-L-ARABINOFURANOSIDASE AXHA-2-RELATED"/>
    <property type="match status" value="1"/>
</dbReference>
<comment type="subcellular location">
    <subcellularLocation>
        <location evidence="2 11">Secreted</location>
    </subcellularLocation>
</comment>
<keyword evidence="14" id="KW-1185">Reference proteome</keyword>